<organism evidence="1 2">
    <name type="scientific">Symbiodinium natans</name>
    <dbReference type="NCBI Taxonomy" id="878477"/>
    <lineage>
        <taxon>Eukaryota</taxon>
        <taxon>Sar</taxon>
        <taxon>Alveolata</taxon>
        <taxon>Dinophyceae</taxon>
        <taxon>Suessiales</taxon>
        <taxon>Symbiodiniaceae</taxon>
        <taxon>Symbiodinium</taxon>
    </lineage>
</organism>
<reference evidence="1" key="1">
    <citation type="submission" date="2021-02" db="EMBL/GenBank/DDBJ databases">
        <authorList>
            <person name="Dougan E. K."/>
            <person name="Rhodes N."/>
            <person name="Thang M."/>
            <person name="Chan C."/>
        </authorList>
    </citation>
    <scope>NUCLEOTIDE SEQUENCE</scope>
</reference>
<evidence type="ECO:0000313" key="1">
    <source>
        <dbReference type="EMBL" id="CAE7421688.1"/>
    </source>
</evidence>
<sequence length="155" mass="16938">MSDAVYLSAILAMWKYTRLAIVRLAVGTWSLMSRSCPQTLTTAQHVGNAPYQREFLLLCAHDMDFSATLGGALDGNSGITTAYVPPPIPKGTYDYGAGFYDPLTEQIMSYDGKQVLGYVGEVEEKWIKDHCRKGFEDVKFPGMEGESPDAGPSEG</sequence>
<keyword evidence="2" id="KW-1185">Reference proteome</keyword>
<comment type="caution">
    <text evidence="1">The sequence shown here is derived from an EMBL/GenBank/DDBJ whole genome shotgun (WGS) entry which is preliminary data.</text>
</comment>
<name>A0A812R4R8_9DINO</name>
<dbReference type="AlphaFoldDB" id="A0A812R4R8"/>
<dbReference type="OrthoDB" id="288868at2759"/>
<dbReference type="EMBL" id="CAJNDS010002302">
    <property type="protein sequence ID" value="CAE7421688.1"/>
    <property type="molecule type" value="Genomic_DNA"/>
</dbReference>
<protein>
    <submittedName>
        <fullName evidence="1">Morn5 protein</fullName>
    </submittedName>
</protein>
<gene>
    <name evidence="1" type="primary">morn5</name>
    <name evidence="1" type="ORF">SNAT2548_LOCUS22940</name>
</gene>
<accession>A0A812R4R8</accession>
<dbReference type="Proteomes" id="UP000604046">
    <property type="component" value="Unassembled WGS sequence"/>
</dbReference>
<proteinExistence type="predicted"/>
<evidence type="ECO:0000313" key="2">
    <source>
        <dbReference type="Proteomes" id="UP000604046"/>
    </source>
</evidence>